<keyword evidence="6" id="KW-0408">Iron</keyword>
<keyword evidence="2 11" id="KW-0813">Transport</keyword>
<keyword evidence="18" id="KW-1185">Reference proteome</keyword>
<dbReference type="GO" id="GO:0009279">
    <property type="term" value="C:cell outer membrane"/>
    <property type="evidence" value="ECO:0007669"/>
    <property type="project" value="UniProtKB-SubCell"/>
</dbReference>
<organism evidence="17 18">
    <name type="scientific">Solimonas fluminis</name>
    <dbReference type="NCBI Taxonomy" id="2086571"/>
    <lineage>
        <taxon>Bacteria</taxon>
        <taxon>Pseudomonadati</taxon>
        <taxon>Pseudomonadota</taxon>
        <taxon>Gammaproteobacteria</taxon>
        <taxon>Nevskiales</taxon>
        <taxon>Nevskiaceae</taxon>
        <taxon>Solimonas</taxon>
    </lineage>
</organism>
<dbReference type="InterPro" id="IPR037066">
    <property type="entry name" value="Plug_dom_sf"/>
</dbReference>
<reference evidence="17 18" key="1">
    <citation type="submission" date="2018-02" db="EMBL/GenBank/DDBJ databases">
        <title>Genome sequencing of Solimonas sp. HR-BB.</title>
        <authorList>
            <person name="Lee Y."/>
            <person name="Jeon C.O."/>
        </authorList>
    </citation>
    <scope>NUCLEOTIDE SEQUENCE [LARGE SCALE GENOMIC DNA]</scope>
    <source>
        <strain evidence="17 18">HR-BB</strain>
    </source>
</reference>
<evidence type="ECO:0000256" key="7">
    <source>
        <dbReference type="ARBA" id="ARBA00023065"/>
    </source>
</evidence>
<keyword evidence="10 11" id="KW-0998">Cell outer membrane</keyword>
<dbReference type="InterPro" id="IPR012910">
    <property type="entry name" value="Plug_dom"/>
</dbReference>
<feature type="region of interest" description="Disordered" evidence="13">
    <location>
        <begin position="39"/>
        <end position="59"/>
    </location>
</feature>
<evidence type="ECO:0000256" key="6">
    <source>
        <dbReference type="ARBA" id="ARBA00023004"/>
    </source>
</evidence>
<keyword evidence="8 12" id="KW-0798">TonB box</keyword>
<evidence type="ECO:0000256" key="4">
    <source>
        <dbReference type="ARBA" id="ARBA00022496"/>
    </source>
</evidence>
<comment type="subcellular location">
    <subcellularLocation>
        <location evidence="1 11">Cell outer membrane</location>
        <topology evidence="1 11">Multi-pass membrane protein</topology>
    </subcellularLocation>
</comment>
<dbReference type="InterPro" id="IPR039426">
    <property type="entry name" value="TonB-dep_rcpt-like"/>
</dbReference>
<comment type="caution">
    <text evidence="17">The sequence shown here is derived from an EMBL/GenBank/DDBJ whole genome shotgun (WGS) entry which is preliminary data.</text>
</comment>
<feature type="domain" description="TonB-dependent receptor plug" evidence="16">
    <location>
        <begin position="46"/>
        <end position="155"/>
    </location>
</feature>
<feature type="compositionally biased region" description="Polar residues" evidence="13">
    <location>
        <begin position="45"/>
        <end position="56"/>
    </location>
</feature>
<accession>A0A2S5TER8</accession>
<dbReference type="Proteomes" id="UP000238220">
    <property type="component" value="Unassembled WGS sequence"/>
</dbReference>
<evidence type="ECO:0000256" key="1">
    <source>
        <dbReference type="ARBA" id="ARBA00004571"/>
    </source>
</evidence>
<dbReference type="SUPFAM" id="SSF56935">
    <property type="entry name" value="Porins"/>
    <property type="match status" value="1"/>
</dbReference>
<evidence type="ECO:0000256" key="8">
    <source>
        <dbReference type="ARBA" id="ARBA00023077"/>
    </source>
</evidence>
<gene>
    <name evidence="17" type="ORF">C3942_14115</name>
</gene>
<evidence type="ECO:0000256" key="5">
    <source>
        <dbReference type="ARBA" id="ARBA00022692"/>
    </source>
</evidence>
<keyword evidence="14" id="KW-0732">Signal</keyword>
<evidence type="ECO:0000256" key="14">
    <source>
        <dbReference type="SAM" id="SignalP"/>
    </source>
</evidence>
<keyword evidence="5 11" id="KW-0812">Transmembrane</keyword>
<keyword evidence="4" id="KW-0410">Iron transport</keyword>
<dbReference type="AlphaFoldDB" id="A0A2S5TER8"/>
<dbReference type="OrthoDB" id="99480at2"/>
<evidence type="ECO:0000256" key="9">
    <source>
        <dbReference type="ARBA" id="ARBA00023136"/>
    </source>
</evidence>
<dbReference type="GO" id="GO:0006826">
    <property type="term" value="P:iron ion transport"/>
    <property type="evidence" value="ECO:0007669"/>
    <property type="project" value="UniProtKB-KW"/>
</dbReference>
<dbReference type="Gene3D" id="2.40.170.20">
    <property type="entry name" value="TonB-dependent receptor, beta-barrel domain"/>
    <property type="match status" value="1"/>
</dbReference>
<name>A0A2S5TER8_9GAMM</name>
<keyword evidence="3 11" id="KW-1134">Transmembrane beta strand</keyword>
<feature type="signal peptide" evidence="14">
    <location>
        <begin position="1"/>
        <end position="26"/>
    </location>
</feature>
<keyword evidence="17" id="KW-0675">Receptor</keyword>
<evidence type="ECO:0000256" key="13">
    <source>
        <dbReference type="SAM" id="MobiDB-lite"/>
    </source>
</evidence>
<dbReference type="RefSeq" id="WP_104230993.1">
    <property type="nucleotide sequence ID" value="NZ_PSNW01000007.1"/>
</dbReference>
<dbReference type="Pfam" id="PF00593">
    <property type="entry name" value="TonB_dep_Rec_b-barrel"/>
    <property type="match status" value="1"/>
</dbReference>
<proteinExistence type="inferred from homology"/>
<evidence type="ECO:0000256" key="2">
    <source>
        <dbReference type="ARBA" id="ARBA00022448"/>
    </source>
</evidence>
<dbReference type="Gene3D" id="2.170.130.10">
    <property type="entry name" value="TonB-dependent receptor, plug domain"/>
    <property type="match status" value="1"/>
</dbReference>
<evidence type="ECO:0000313" key="17">
    <source>
        <dbReference type="EMBL" id="PPE73397.1"/>
    </source>
</evidence>
<feature type="chain" id="PRO_5015641869" evidence="14">
    <location>
        <begin position="27"/>
        <end position="690"/>
    </location>
</feature>
<comment type="similarity">
    <text evidence="11 12">Belongs to the TonB-dependent receptor family.</text>
</comment>
<dbReference type="Pfam" id="PF07715">
    <property type="entry name" value="Plug"/>
    <property type="match status" value="1"/>
</dbReference>
<dbReference type="PROSITE" id="PS52016">
    <property type="entry name" value="TONB_DEPENDENT_REC_3"/>
    <property type="match status" value="1"/>
</dbReference>
<feature type="domain" description="TonB-dependent receptor-like beta-barrel" evidence="15">
    <location>
        <begin position="217"/>
        <end position="639"/>
    </location>
</feature>
<dbReference type="PANTHER" id="PTHR32552">
    <property type="entry name" value="FERRICHROME IRON RECEPTOR-RELATED"/>
    <property type="match status" value="1"/>
</dbReference>
<dbReference type="InterPro" id="IPR000531">
    <property type="entry name" value="Beta-barrel_TonB"/>
</dbReference>
<evidence type="ECO:0000256" key="11">
    <source>
        <dbReference type="PROSITE-ProRule" id="PRU01360"/>
    </source>
</evidence>
<sequence length="690" mass="75329">MGIAARSCAVAACLAAAEATAGGLQAAPVELAPVPVGARADAPRSSASEGTVTAEQLANRPRLRPGELLEIVPGLIVTQHSGDGKANQYFLRGFNLDHGTDFRTTVAGMPVNMPTHGHGQGYTDLGFVIPELVSSIEYRKGAYYAEEGDFSAAGAAHLELMSQLPRPLATLEVGEDGYRRLLGAGSSSLGGGTVLAALEASTQDGPWTVPEDTEKYNALLRYGWRNDAGAWSLTGMAYSNRWTATDQIPQRAVDSGAIGRFDSLDDSTGGDSHRYSLSLDWVRGSERSETRATAYFVDYDLDLFSNFTYFLDNPADGDQFEQVDRRRYGGLGLVHERHGEWLGRHMHQRVGLDLRYDDIGEVGLHRTARRQRLSTVRQDGVEQLGTGAWYSNGIEWSKGFRSVLGLRADHYRVDVDSDNAANSGKDDDAIVSPKLSLIWLPTAKTNVFLNGGYGFHSNDARGATITVVPGSSPPEPADKVDLLVRAKSYELGLQARLLPALQTALTLWQLDLDSELLFIGDAGNTEATRPSRRQGIEFSNYWTPRKGLIVDADLAWSRPRFRDSDAAGDRIPGAIERTASIGVVLNDWHGWFGGARLRYLGSRPLIEDNSVRAGSSTLVNLRGGYAFSPRLRLALDVFNAFDRAVNDIEYYYESRLPAETPAQDPPVGVEDRHFHPAEPRSVRLGLAAYW</sequence>
<evidence type="ECO:0000259" key="16">
    <source>
        <dbReference type="Pfam" id="PF07715"/>
    </source>
</evidence>
<evidence type="ECO:0000256" key="3">
    <source>
        <dbReference type="ARBA" id="ARBA00022452"/>
    </source>
</evidence>
<keyword evidence="9 11" id="KW-0472">Membrane</keyword>
<keyword evidence="7" id="KW-0406">Ion transport</keyword>
<evidence type="ECO:0000313" key="18">
    <source>
        <dbReference type="Proteomes" id="UP000238220"/>
    </source>
</evidence>
<evidence type="ECO:0000259" key="15">
    <source>
        <dbReference type="Pfam" id="PF00593"/>
    </source>
</evidence>
<dbReference type="InterPro" id="IPR036942">
    <property type="entry name" value="Beta-barrel_TonB_sf"/>
</dbReference>
<dbReference type="EMBL" id="PSNW01000007">
    <property type="protein sequence ID" value="PPE73397.1"/>
    <property type="molecule type" value="Genomic_DNA"/>
</dbReference>
<protein>
    <submittedName>
        <fullName evidence="17">TonB-dependent receptor</fullName>
    </submittedName>
</protein>
<dbReference type="PANTHER" id="PTHR32552:SF81">
    <property type="entry name" value="TONB-DEPENDENT OUTER MEMBRANE RECEPTOR"/>
    <property type="match status" value="1"/>
</dbReference>
<evidence type="ECO:0000256" key="10">
    <source>
        <dbReference type="ARBA" id="ARBA00023237"/>
    </source>
</evidence>
<evidence type="ECO:0000256" key="12">
    <source>
        <dbReference type="RuleBase" id="RU003357"/>
    </source>
</evidence>